<dbReference type="Proteomes" id="UP001341281">
    <property type="component" value="Chromosome 03"/>
</dbReference>
<accession>A0AAQ3T0F0</accession>
<evidence type="ECO:0000313" key="2">
    <source>
        <dbReference type="EMBL" id="WVZ64349.1"/>
    </source>
</evidence>
<name>A0AAQ3T0F0_PASNO</name>
<evidence type="ECO:0000313" key="3">
    <source>
        <dbReference type="Proteomes" id="UP001341281"/>
    </source>
</evidence>
<dbReference type="EMBL" id="CP144747">
    <property type="protein sequence ID" value="WVZ64349.1"/>
    <property type="molecule type" value="Genomic_DNA"/>
</dbReference>
<keyword evidence="3" id="KW-1185">Reference proteome</keyword>
<gene>
    <name evidence="2" type="ORF">U9M48_013882</name>
</gene>
<feature type="compositionally biased region" description="Low complexity" evidence="1">
    <location>
        <begin position="80"/>
        <end position="120"/>
    </location>
</feature>
<reference evidence="2 3" key="1">
    <citation type="submission" date="2024-02" db="EMBL/GenBank/DDBJ databases">
        <title>High-quality chromosome-scale genome assembly of Pensacola bahiagrass (Paspalum notatum Flugge var. saurae).</title>
        <authorList>
            <person name="Vega J.M."/>
            <person name="Podio M."/>
            <person name="Orjuela J."/>
            <person name="Siena L.A."/>
            <person name="Pessino S.C."/>
            <person name="Combes M.C."/>
            <person name="Mariac C."/>
            <person name="Albertini E."/>
            <person name="Pupilli F."/>
            <person name="Ortiz J.P.A."/>
            <person name="Leblanc O."/>
        </authorList>
    </citation>
    <scope>NUCLEOTIDE SEQUENCE [LARGE SCALE GENOMIC DNA]</scope>
    <source>
        <strain evidence="2">R1</strain>
        <tissue evidence="2">Leaf</tissue>
    </source>
</reference>
<dbReference type="AlphaFoldDB" id="A0AAQ3T0F0"/>
<evidence type="ECO:0000256" key="1">
    <source>
        <dbReference type="SAM" id="MobiDB-lite"/>
    </source>
</evidence>
<sequence length="180" mass="18483">MPLMGSCADRTAYLADLFARIDAIFMPPPSSTSAPAACPSDPCAELRASIKEILARRDTVVVTPPATERTAAPVPIIEVPPSSGPLVPAVSSSPPRAARPSSPTAGALPPAAARPSSPAALRQLSCRRPAGHSLTAYASATAPRRPLSGGAALSARWHRGRGLRFSTAQSAVPRRLLAAP</sequence>
<feature type="region of interest" description="Disordered" evidence="1">
    <location>
        <begin position="76"/>
        <end position="120"/>
    </location>
</feature>
<proteinExistence type="predicted"/>
<protein>
    <submittedName>
        <fullName evidence="2">Uncharacterized protein</fullName>
    </submittedName>
</protein>
<organism evidence="2 3">
    <name type="scientific">Paspalum notatum var. saurae</name>
    <dbReference type="NCBI Taxonomy" id="547442"/>
    <lineage>
        <taxon>Eukaryota</taxon>
        <taxon>Viridiplantae</taxon>
        <taxon>Streptophyta</taxon>
        <taxon>Embryophyta</taxon>
        <taxon>Tracheophyta</taxon>
        <taxon>Spermatophyta</taxon>
        <taxon>Magnoliopsida</taxon>
        <taxon>Liliopsida</taxon>
        <taxon>Poales</taxon>
        <taxon>Poaceae</taxon>
        <taxon>PACMAD clade</taxon>
        <taxon>Panicoideae</taxon>
        <taxon>Andropogonodae</taxon>
        <taxon>Paspaleae</taxon>
        <taxon>Paspalinae</taxon>
        <taxon>Paspalum</taxon>
    </lineage>
</organism>